<feature type="transmembrane region" description="Helical" evidence="5">
    <location>
        <begin position="82"/>
        <end position="100"/>
    </location>
</feature>
<keyword evidence="4 5" id="KW-0472">Membrane</keyword>
<dbReference type="InterPro" id="IPR049453">
    <property type="entry name" value="Memb_transporter_dom"/>
</dbReference>
<dbReference type="Pfam" id="PF13515">
    <property type="entry name" value="FUSC_2"/>
    <property type="match status" value="1"/>
</dbReference>
<evidence type="ECO:0000256" key="2">
    <source>
        <dbReference type="ARBA" id="ARBA00022692"/>
    </source>
</evidence>
<dbReference type="AlphaFoldDB" id="A0A2W5I9U9"/>
<dbReference type="EMBL" id="QFOZ01000011">
    <property type="protein sequence ID" value="PZP88490.1"/>
    <property type="molecule type" value="Genomic_DNA"/>
</dbReference>
<feature type="domain" description="Integral membrane bound transporter" evidence="6">
    <location>
        <begin position="46"/>
        <end position="168"/>
    </location>
</feature>
<comment type="caution">
    <text evidence="7">The sequence shown here is derived from an EMBL/GenBank/DDBJ whole genome shotgun (WGS) entry which is preliminary data.</text>
</comment>
<organism evidence="7 8">
    <name type="scientific">Lawsonella clevelandensis</name>
    <dbReference type="NCBI Taxonomy" id="1528099"/>
    <lineage>
        <taxon>Bacteria</taxon>
        <taxon>Bacillati</taxon>
        <taxon>Actinomycetota</taxon>
        <taxon>Actinomycetes</taxon>
        <taxon>Mycobacteriales</taxon>
        <taxon>Lawsonellaceae</taxon>
        <taxon>Lawsonella</taxon>
    </lineage>
</organism>
<evidence type="ECO:0000256" key="1">
    <source>
        <dbReference type="ARBA" id="ARBA00004141"/>
    </source>
</evidence>
<keyword evidence="3 5" id="KW-1133">Transmembrane helix</keyword>
<comment type="subcellular location">
    <subcellularLocation>
        <location evidence="1">Membrane</location>
        <topology evidence="1">Multi-pass membrane protein</topology>
    </subcellularLocation>
</comment>
<evidence type="ECO:0000313" key="7">
    <source>
        <dbReference type="EMBL" id="PZP88490.1"/>
    </source>
</evidence>
<sequence length="385" mass="42262">MRMQQHMRNWVKTRAHIFQDSLKRRCHRVYRSLIPITQAAVAASVAWWVATLIFPDTKPFFAPVSAIIALAPVPGRRIKRSVEIGAGTIAGVLIGELIIARIGSGVWQIGFVVFLAMVMALFLGSGMLVSVQAASSAILIATLIPPHGPGGLQRVWHAIIGTLIGIIVMALIPANPIRDIRRRLAAVVQTERDVLGDVAIGLRTHNTELVTNALVHIRATQPALNDIRDTLYNGAEVVRISPLLWYARKDLEKWEKFIEPLDNTVRNTRVLARRAVVILDDNVQLDERLLDAISQLSDATGVVQSMLAEHAKWRTTEHEATQALMSVAVRTGFQLEPDDPSGMHGLVMQAQIRSTLIDLLQVCGMTREEAVQAVPAVGDTGHHPA</sequence>
<proteinExistence type="predicted"/>
<dbReference type="Proteomes" id="UP000248606">
    <property type="component" value="Unassembled WGS sequence"/>
</dbReference>
<feature type="transmembrane region" description="Helical" evidence="5">
    <location>
        <begin position="155"/>
        <end position="174"/>
    </location>
</feature>
<evidence type="ECO:0000256" key="4">
    <source>
        <dbReference type="ARBA" id="ARBA00023136"/>
    </source>
</evidence>
<reference evidence="7 8" key="1">
    <citation type="submission" date="2017-08" db="EMBL/GenBank/DDBJ databases">
        <title>Infants hospitalized years apart are colonized by the same room-sourced microbial strains.</title>
        <authorList>
            <person name="Brooks B."/>
            <person name="Olm M.R."/>
            <person name="Firek B.A."/>
            <person name="Baker R."/>
            <person name="Thomas B.C."/>
            <person name="Morowitz M.J."/>
            <person name="Banfield J.F."/>
        </authorList>
    </citation>
    <scope>NUCLEOTIDE SEQUENCE [LARGE SCALE GENOMIC DNA]</scope>
    <source>
        <strain evidence="7">S2_006_000_R1_57</strain>
    </source>
</reference>
<feature type="transmembrane region" description="Helical" evidence="5">
    <location>
        <begin position="106"/>
        <end position="124"/>
    </location>
</feature>
<evidence type="ECO:0000256" key="3">
    <source>
        <dbReference type="ARBA" id="ARBA00022989"/>
    </source>
</evidence>
<protein>
    <recommendedName>
        <fullName evidence="6">Integral membrane bound transporter domain-containing protein</fullName>
    </recommendedName>
</protein>
<evidence type="ECO:0000259" key="6">
    <source>
        <dbReference type="Pfam" id="PF13515"/>
    </source>
</evidence>
<feature type="transmembrane region" description="Helical" evidence="5">
    <location>
        <begin position="33"/>
        <end position="54"/>
    </location>
</feature>
<keyword evidence="2 5" id="KW-0812">Transmembrane</keyword>
<dbReference type="GO" id="GO:0016020">
    <property type="term" value="C:membrane"/>
    <property type="evidence" value="ECO:0007669"/>
    <property type="project" value="UniProtKB-SubCell"/>
</dbReference>
<accession>A0A2W5I9U9</accession>
<name>A0A2W5I9U9_9ACTN</name>
<evidence type="ECO:0000256" key="5">
    <source>
        <dbReference type="SAM" id="Phobius"/>
    </source>
</evidence>
<evidence type="ECO:0000313" key="8">
    <source>
        <dbReference type="Proteomes" id="UP000248606"/>
    </source>
</evidence>
<gene>
    <name evidence="7" type="ORF">DI579_06390</name>
</gene>